<dbReference type="EC" id="1.1.1.34" evidence="2"/>
<name>M1K6A4_ENCCN</name>
<dbReference type="InterPro" id="IPR009029">
    <property type="entry name" value="HMG_CoA_Rdtase_sub-bd_dom_sf"/>
</dbReference>
<dbReference type="GO" id="GO:0008299">
    <property type="term" value="P:isoprenoid biosynthetic process"/>
    <property type="evidence" value="ECO:0007669"/>
    <property type="project" value="InterPro"/>
</dbReference>
<dbReference type="PRINTS" id="PR00071">
    <property type="entry name" value="HMGCOARDTASE"/>
</dbReference>
<evidence type="ECO:0000256" key="2">
    <source>
        <dbReference type="ARBA" id="ARBA00012999"/>
    </source>
</evidence>
<dbReference type="GO" id="GO:0016126">
    <property type="term" value="P:sterol biosynthetic process"/>
    <property type="evidence" value="ECO:0007669"/>
    <property type="project" value="TreeGrafter"/>
</dbReference>
<evidence type="ECO:0000256" key="1">
    <source>
        <dbReference type="ARBA" id="ARBA00007661"/>
    </source>
</evidence>
<dbReference type="Gene3D" id="3.90.770.10">
    <property type="entry name" value="3-hydroxy-3-methylglutaryl-coenzyme A Reductase, Chain A, domain 2"/>
    <property type="match status" value="1"/>
</dbReference>
<dbReference type="VEuPathDB" id="MicrosporidiaDB:AEWD_101670"/>
<dbReference type="InterPro" id="IPR023076">
    <property type="entry name" value="HMG_CoA_Rdtase_CS"/>
</dbReference>
<evidence type="ECO:0000256" key="3">
    <source>
        <dbReference type="ARBA" id="ARBA00022857"/>
    </source>
</evidence>
<organism evidence="5">
    <name type="scientific">Encephalitozoon cuniculi</name>
    <name type="common">Microsporidian parasite</name>
    <dbReference type="NCBI Taxonomy" id="6035"/>
    <lineage>
        <taxon>Eukaryota</taxon>
        <taxon>Fungi</taxon>
        <taxon>Fungi incertae sedis</taxon>
        <taxon>Microsporidia</taxon>
        <taxon>Unikaryonidae</taxon>
        <taxon>Encephalitozoon</taxon>
    </lineage>
</organism>
<comment type="similarity">
    <text evidence="1">Belongs to the HMG-CoA reductase family.</text>
</comment>
<dbReference type="PANTHER" id="PTHR10572">
    <property type="entry name" value="3-HYDROXY-3-METHYLGLUTARYL-COENZYME A REDUCTASE"/>
    <property type="match status" value="1"/>
</dbReference>
<reference evidence="5" key="1">
    <citation type="journal article" date="2013" name="Eukaryot. Cell">
        <title>Extremely Reduced Levels of Heterozygosity in the Vertebrate Pathogen Encephalitozoon cuniculi.</title>
        <authorList>
            <person name="Selman M."/>
            <person name="Sak B."/>
            <person name="Kvac M."/>
            <person name="Farinelli L."/>
            <person name="Weiss L.M."/>
            <person name="Corradi N."/>
        </authorList>
    </citation>
    <scope>NUCLEOTIDE SEQUENCE</scope>
</reference>
<dbReference type="GO" id="GO:0004420">
    <property type="term" value="F:hydroxymethylglutaryl-CoA reductase (NADPH) activity"/>
    <property type="evidence" value="ECO:0007669"/>
    <property type="project" value="UniProtKB-EC"/>
</dbReference>
<dbReference type="InterPro" id="IPR009023">
    <property type="entry name" value="HMG_CoA_Rdtase_NAD(P)-bd_sf"/>
</dbReference>
<keyword evidence="3" id="KW-0521">NADP</keyword>
<accession>M1K6A4</accession>
<dbReference type="SUPFAM" id="SSF55035">
    <property type="entry name" value="NAD-binding domain of HMG-CoA reductase"/>
    <property type="match status" value="1"/>
</dbReference>
<protein>
    <recommendedName>
        <fullName evidence="2">hydroxymethylglutaryl-CoA reductase (NADPH)</fullName>
        <ecNumber evidence="2">1.1.1.34</ecNumber>
    </recommendedName>
</protein>
<dbReference type="CDD" id="cd00643">
    <property type="entry name" value="HMG-CoA_reductase_classI"/>
    <property type="match status" value="1"/>
</dbReference>
<dbReference type="PROSITE" id="PS00318">
    <property type="entry name" value="HMG_COA_REDUCTASE_2"/>
    <property type="match status" value="1"/>
</dbReference>
<dbReference type="InterPro" id="IPR002202">
    <property type="entry name" value="HMG_CoA_Rdtase"/>
</dbReference>
<dbReference type="InterPro" id="IPR023074">
    <property type="entry name" value="HMG_CoA_Rdtase_cat_sf"/>
</dbReference>
<dbReference type="SUPFAM" id="SSF56542">
    <property type="entry name" value="Substrate-binding domain of HMG-CoA reductase"/>
    <property type="match status" value="1"/>
</dbReference>
<dbReference type="AlphaFoldDB" id="M1K6A4"/>
<sequence length="474" mass="52183">MSLDWVFSFGRDRTWEKVSGRTNCFGNINKAFFPLILPMYKFPSGQVVHSSRANSLIMFSMTGFYSEFLYVAPESPMGDANRKANERANRLLKNIREETGTEIKGIGSEEDYSDVINRCCENLIGYKKVPLGVSNRGVLINGRMFFIPIATTEGALVASMCRGIKLINACGGVKGYAENVGITRGFIMRFESFEEAMRFYQWIKMDEAVEDLKRIGNEGSRYMKISKIESKHVVGEDVYVKVYGYSGDAMGMNMITKACTQISAEISRRFPHSSLVCISSNTCTDKKWSAENYCNGRGRRIFMNMKIDDKSCREILGVGIRQVLDVYHAKVVIGGSLVLGGFNCQAANYVAGMFLALGQDLGQVIESSNCVLSMKRSTNGDLSVSLFMPSVVVGVIGGGTHLEPSKSFLKQFYSGSGEYIITNRDDDKSLAPGYLGLAVGAAVLGGELSLLGSLANNTLMESHLRLNREECRGG</sequence>
<dbReference type="InterPro" id="IPR004554">
    <property type="entry name" value="HMG_CoA_Rdtase_eu_arc"/>
</dbReference>
<dbReference type="VEuPathDB" id="MicrosporidiaDB:ECU10_1720"/>
<dbReference type="Gene3D" id="3.30.70.420">
    <property type="entry name" value="Hydroxymethylglutaryl-CoA reductase, class I/II, NAD/NADP-binding domain"/>
    <property type="match status" value="1"/>
</dbReference>
<dbReference type="EMBL" id="KC513624">
    <property type="protein sequence ID" value="AGE96578.1"/>
    <property type="molecule type" value="Genomic_DNA"/>
</dbReference>
<dbReference type="PROSITE" id="PS50065">
    <property type="entry name" value="HMG_COA_REDUCTASE_4"/>
    <property type="match status" value="1"/>
</dbReference>
<evidence type="ECO:0000256" key="4">
    <source>
        <dbReference type="ARBA" id="ARBA00023002"/>
    </source>
</evidence>
<dbReference type="GO" id="GO:0015936">
    <property type="term" value="P:coenzyme A metabolic process"/>
    <property type="evidence" value="ECO:0007669"/>
    <property type="project" value="InterPro"/>
</dbReference>
<dbReference type="VEuPathDB" id="MicrosporidiaDB:M970_101670"/>
<keyword evidence="4" id="KW-0560">Oxidoreductase</keyword>
<dbReference type="PANTHER" id="PTHR10572:SF24">
    <property type="entry name" value="3-HYDROXY-3-METHYLGLUTARYL-COENZYME A REDUCTASE"/>
    <property type="match status" value="1"/>
</dbReference>
<dbReference type="VEuPathDB" id="MicrosporidiaDB:AEWQ_101670"/>
<dbReference type="Pfam" id="PF00368">
    <property type="entry name" value="HMG-CoA_red"/>
    <property type="match status" value="1"/>
</dbReference>
<evidence type="ECO:0000313" key="5">
    <source>
        <dbReference type="EMBL" id="AGE96578.1"/>
    </source>
</evidence>
<gene>
    <name evidence="5" type="ORF">ECU10_1720</name>
</gene>
<dbReference type="VEuPathDB" id="MicrosporidiaDB:AEWR_101670"/>
<proteinExistence type="inferred from homology"/>